<sequence>MDTRRKPASMAVECLDMFHETDQTAFKTLTQVLHCDVTQSLMVMALLLSLETMGLSGLLQNATVKESWFMNSLAEDCVICLQCILSPVLAGVMKKKTKLETFSTALKTEVTISQVHGMRSVMLPLIPESLSNICSRILGDLTMDAVWLEYQRNPARLLGFKTQDEGTSVAPEELSRHYNAQQIHMQQGGRQSKQERGKQKYVCKELDDEERPKTLTVCFGRESMPTDAPLFRGTSCA</sequence>
<evidence type="ECO:0000313" key="1">
    <source>
        <dbReference type="EMBL" id="RYR48807.1"/>
    </source>
</evidence>
<comment type="caution">
    <text evidence="1">The sequence shown here is derived from an EMBL/GenBank/DDBJ whole genome shotgun (WGS) entry which is preliminary data.</text>
</comment>
<dbReference type="PANTHER" id="PTHR33527:SF28">
    <property type="entry name" value="GB|AAD43168.1"/>
    <property type="match status" value="1"/>
</dbReference>
<dbReference type="AlphaFoldDB" id="A0A445CCY1"/>
<evidence type="ECO:0000313" key="2">
    <source>
        <dbReference type="Proteomes" id="UP000289738"/>
    </source>
</evidence>
<dbReference type="EMBL" id="SDMP01000007">
    <property type="protein sequence ID" value="RYR48807.1"/>
    <property type="molecule type" value="Genomic_DNA"/>
</dbReference>
<keyword evidence="2" id="KW-1185">Reference proteome</keyword>
<dbReference type="PANTHER" id="PTHR33527">
    <property type="entry name" value="OS07G0274300 PROTEIN"/>
    <property type="match status" value="1"/>
</dbReference>
<proteinExistence type="predicted"/>
<organism evidence="1 2">
    <name type="scientific">Arachis hypogaea</name>
    <name type="common">Peanut</name>
    <dbReference type="NCBI Taxonomy" id="3818"/>
    <lineage>
        <taxon>Eukaryota</taxon>
        <taxon>Viridiplantae</taxon>
        <taxon>Streptophyta</taxon>
        <taxon>Embryophyta</taxon>
        <taxon>Tracheophyta</taxon>
        <taxon>Spermatophyta</taxon>
        <taxon>Magnoliopsida</taxon>
        <taxon>eudicotyledons</taxon>
        <taxon>Gunneridae</taxon>
        <taxon>Pentapetalae</taxon>
        <taxon>rosids</taxon>
        <taxon>fabids</taxon>
        <taxon>Fabales</taxon>
        <taxon>Fabaceae</taxon>
        <taxon>Papilionoideae</taxon>
        <taxon>50 kb inversion clade</taxon>
        <taxon>dalbergioids sensu lato</taxon>
        <taxon>Dalbergieae</taxon>
        <taxon>Pterocarpus clade</taxon>
        <taxon>Arachis</taxon>
    </lineage>
</organism>
<reference evidence="1 2" key="1">
    <citation type="submission" date="2019-01" db="EMBL/GenBank/DDBJ databases">
        <title>Sequencing of cultivated peanut Arachis hypogaea provides insights into genome evolution and oil improvement.</title>
        <authorList>
            <person name="Chen X."/>
        </authorList>
    </citation>
    <scope>NUCLEOTIDE SEQUENCE [LARGE SCALE GENOMIC DNA]</scope>
    <source>
        <strain evidence="2">cv. Fuhuasheng</strain>
        <tissue evidence="1">Leaves</tissue>
    </source>
</reference>
<dbReference type="Proteomes" id="UP000289738">
    <property type="component" value="Chromosome A07"/>
</dbReference>
<name>A0A445CCY1_ARAHY</name>
<protein>
    <submittedName>
        <fullName evidence="1">Uncharacterized protein</fullName>
    </submittedName>
</protein>
<gene>
    <name evidence="1" type="ORF">Ahy_A07g034879</name>
</gene>
<accession>A0A445CCY1</accession>